<dbReference type="Gramene" id="OB02G22760.1">
    <property type="protein sequence ID" value="OB02G22760.1"/>
    <property type="gene ID" value="OB02G22760"/>
</dbReference>
<organism evidence="3">
    <name type="scientific">Oryza brachyantha</name>
    <name type="common">malo sina</name>
    <dbReference type="NCBI Taxonomy" id="4533"/>
    <lineage>
        <taxon>Eukaryota</taxon>
        <taxon>Viridiplantae</taxon>
        <taxon>Streptophyta</taxon>
        <taxon>Embryophyta</taxon>
        <taxon>Tracheophyta</taxon>
        <taxon>Spermatophyta</taxon>
        <taxon>Magnoliopsida</taxon>
        <taxon>Liliopsida</taxon>
        <taxon>Poales</taxon>
        <taxon>Poaceae</taxon>
        <taxon>BOP clade</taxon>
        <taxon>Oryzoideae</taxon>
        <taxon>Oryzeae</taxon>
        <taxon>Oryzinae</taxon>
        <taxon>Oryza</taxon>
    </lineage>
</organism>
<dbReference type="HOGENOM" id="CLU_1075083_0_0_1"/>
<proteinExistence type="predicted"/>
<feature type="transmembrane region" description="Helical" evidence="2">
    <location>
        <begin position="45"/>
        <end position="65"/>
    </location>
</feature>
<dbReference type="Proteomes" id="UP000006038">
    <property type="component" value="Unassembled WGS sequence"/>
</dbReference>
<name>J3LCA9_ORYBR</name>
<dbReference type="EnsemblPlants" id="OB02G22760.1">
    <property type="protein sequence ID" value="OB02G22760.1"/>
    <property type="gene ID" value="OB02G22760"/>
</dbReference>
<accession>J3LCA9</accession>
<reference evidence="3" key="1">
    <citation type="submission" date="2013-04" db="UniProtKB">
        <authorList>
            <consortium name="EnsemblPlants"/>
        </authorList>
    </citation>
    <scope>IDENTIFICATION</scope>
</reference>
<protein>
    <submittedName>
        <fullName evidence="3">Uncharacterized protein</fullName>
    </submittedName>
</protein>
<keyword evidence="4" id="KW-1185">Reference proteome</keyword>
<feature type="region of interest" description="Disordered" evidence="1">
    <location>
        <begin position="136"/>
        <end position="160"/>
    </location>
</feature>
<dbReference type="AlphaFoldDB" id="J3LCA9"/>
<keyword evidence="2" id="KW-0812">Transmembrane</keyword>
<feature type="compositionally biased region" description="Polar residues" evidence="1">
    <location>
        <begin position="20"/>
        <end position="29"/>
    </location>
</feature>
<evidence type="ECO:0000313" key="4">
    <source>
        <dbReference type="Proteomes" id="UP000006038"/>
    </source>
</evidence>
<sequence>MGKGRRDGVWTGNRGVTKASPASGSTEAQEGTARLGVKEGVKPEVCLRAVVALAGVVAAVVAFAASSNIERGDTFLGHGVAEVGIIRISGLGSSGAPGVPPLEVIGKMPARVKRIRFADLQNECEVVLLQTLASGGQSSSMVSGDDAQRKPKHRGHAASFDDGALHRPAMAKQMMIHRLLYAINIDHKRVDVMDSNNYQLIGTAVNDHHGALSKRIMKRLIDAVQKTVPKSFCRFGGFKKNFMDCPKMQVCSNDHAFFS</sequence>
<keyword evidence="2" id="KW-0472">Membrane</keyword>
<evidence type="ECO:0000256" key="2">
    <source>
        <dbReference type="SAM" id="Phobius"/>
    </source>
</evidence>
<evidence type="ECO:0000256" key="1">
    <source>
        <dbReference type="SAM" id="MobiDB-lite"/>
    </source>
</evidence>
<evidence type="ECO:0000313" key="3">
    <source>
        <dbReference type="EnsemblPlants" id="OB02G22760.1"/>
    </source>
</evidence>
<feature type="region of interest" description="Disordered" evidence="1">
    <location>
        <begin position="1"/>
        <end position="33"/>
    </location>
</feature>
<keyword evidence="2" id="KW-1133">Transmembrane helix</keyword>